<evidence type="ECO:0000313" key="3">
    <source>
        <dbReference type="Proteomes" id="UP000516160"/>
    </source>
</evidence>
<dbReference type="PANTHER" id="PTHR42895:SF1">
    <property type="entry name" value="IRON-SULFUR CLUSTER PROTEIN"/>
    <property type="match status" value="1"/>
</dbReference>
<dbReference type="KEGG" id="acae:HYG86_03110"/>
<dbReference type="PROSITE" id="PS51379">
    <property type="entry name" value="4FE4S_FER_2"/>
    <property type="match status" value="2"/>
</dbReference>
<feature type="domain" description="4Fe-4S ferredoxin-type" evidence="1">
    <location>
        <begin position="35"/>
        <end position="64"/>
    </location>
</feature>
<name>A0A7G9W560_ALKCA</name>
<dbReference type="EMBL" id="CP058559">
    <property type="protein sequence ID" value="QNO13822.1"/>
    <property type="molecule type" value="Genomic_DNA"/>
</dbReference>
<protein>
    <submittedName>
        <fullName evidence="2">4Fe-4S binding protein</fullName>
    </submittedName>
</protein>
<dbReference type="SUPFAM" id="SSF54862">
    <property type="entry name" value="4Fe-4S ferredoxins"/>
    <property type="match status" value="1"/>
</dbReference>
<dbReference type="Pfam" id="PF12837">
    <property type="entry name" value="Fer4_6"/>
    <property type="match status" value="1"/>
</dbReference>
<evidence type="ECO:0000259" key="1">
    <source>
        <dbReference type="PROSITE" id="PS51379"/>
    </source>
</evidence>
<dbReference type="PANTHER" id="PTHR42895">
    <property type="entry name" value="IRON-SULFUR CLUSTER-BINDING PROTEIN-RELATED"/>
    <property type="match status" value="1"/>
</dbReference>
<accession>A0A7G9W560</accession>
<dbReference type="InterPro" id="IPR052911">
    <property type="entry name" value="Corrinoid_activation_enz"/>
</dbReference>
<gene>
    <name evidence="2" type="ORF">HYG86_03110</name>
</gene>
<feature type="domain" description="4Fe-4S ferredoxin-type" evidence="1">
    <location>
        <begin position="5"/>
        <end position="34"/>
    </location>
</feature>
<reference evidence="2 3" key="1">
    <citation type="submission" date="2020-07" db="EMBL/GenBank/DDBJ databases">
        <title>Alkalicella. sp. LB2 genome.</title>
        <authorList>
            <person name="Postec A."/>
            <person name="Quemeneur M."/>
        </authorList>
    </citation>
    <scope>NUCLEOTIDE SEQUENCE [LARGE SCALE GENOMIC DNA]</scope>
    <source>
        <strain evidence="2 3">LB2</strain>
    </source>
</reference>
<proteinExistence type="predicted"/>
<dbReference type="AlphaFoldDB" id="A0A7G9W560"/>
<evidence type="ECO:0000313" key="2">
    <source>
        <dbReference type="EMBL" id="QNO13822.1"/>
    </source>
</evidence>
<keyword evidence="3" id="KW-1185">Reference proteome</keyword>
<dbReference type="Gene3D" id="3.30.70.20">
    <property type="match status" value="1"/>
</dbReference>
<dbReference type="Proteomes" id="UP000516160">
    <property type="component" value="Chromosome"/>
</dbReference>
<dbReference type="RefSeq" id="WP_213167487.1">
    <property type="nucleotide sequence ID" value="NZ_CP058559.1"/>
</dbReference>
<organism evidence="2 3">
    <name type="scientific">Alkalicella caledoniensis</name>
    <dbReference type="NCBI Taxonomy" id="2731377"/>
    <lineage>
        <taxon>Bacteria</taxon>
        <taxon>Bacillati</taxon>
        <taxon>Bacillota</taxon>
        <taxon>Clostridia</taxon>
        <taxon>Eubacteriales</taxon>
        <taxon>Proteinivoracaceae</taxon>
        <taxon>Alkalicella</taxon>
    </lineage>
</organism>
<dbReference type="InterPro" id="IPR017896">
    <property type="entry name" value="4Fe4S_Fe-S-bd"/>
</dbReference>
<sequence length="242" mass="26454">MLKRKIVFIDQDKCDGCGLCVPACHEGAIEIIDGKARLSEDKLCDGIGDCLGECPVDAITIIEREADAFDEEAVKERLIQLAQEKERELPKTPPMMGGCPGSRAMALNTRPSTNEEHTGEINSELRQWPVQLTLVPVAAPYFKEADLLIAADCVPLAFPDFHRKLLKGKAVAIGCPKLDNGSSYVDKLSEIIRLNKLKSLTIAHMEVPCCFGLIQIVKNAVEKSGVDIDIEIINISLDGTIK</sequence>